<gene>
    <name evidence="4" type="ORF">INS90_07000</name>
</gene>
<dbReference type="Pfam" id="PF03235">
    <property type="entry name" value="GmrSD_N"/>
    <property type="match status" value="1"/>
</dbReference>
<reference evidence="4 5" key="1">
    <citation type="submission" date="2020-10" db="EMBL/GenBank/DDBJ databases">
        <title>Trueperella pecoris sp. nov. isolated from bovine and porcine specimens.</title>
        <authorList>
            <person name="Schoenecker L."/>
            <person name="Schnydrig P."/>
            <person name="Brodard I."/>
            <person name="Thomann A."/>
            <person name="Hemphill A."/>
            <person name="Rodriguez-Campos S."/>
            <person name="Perreten V."/>
            <person name="Jores J."/>
            <person name="Kittl S."/>
        </authorList>
    </citation>
    <scope>NUCLEOTIDE SEQUENCE [LARGE SCALE GENOMIC DNA]</scope>
    <source>
        <strain evidence="4 5">19OD0592</strain>
    </source>
</reference>
<dbReference type="EMBL" id="CP063212">
    <property type="protein sequence ID" value="QOR47021.1"/>
    <property type="molecule type" value="Genomic_DNA"/>
</dbReference>
<dbReference type="InterPro" id="IPR011089">
    <property type="entry name" value="GmrSD_C"/>
</dbReference>
<evidence type="ECO:0000259" key="2">
    <source>
        <dbReference type="Pfam" id="PF03235"/>
    </source>
</evidence>
<dbReference type="Pfam" id="PF07510">
    <property type="entry name" value="GmrSD_C"/>
    <property type="match status" value="1"/>
</dbReference>
<evidence type="ECO:0000259" key="3">
    <source>
        <dbReference type="Pfam" id="PF07510"/>
    </source>
</evidence>
<dbReference type="PANTHER" id="PTHR37292:SF2">
    <property type="entry name" value="DUF262 DOMAIN-CONTAINING PROTEIN"/>
    <property type="match status" value="1"/>
</dbReference>
<evidence type="ECO:0000313" key="4">
    <source>
        <dbReference type="EMBL" id="QOR47021.1"/>
    </source>
</evidence>
<feature type="domain" description="GmrSD restriction endonucleases N-terminal" evidence="2">
    <location>
        <begin position="8"/>
        <end position="247"/>
    </location>
</feature>
<name>A0A7M1QYW1_9ACTO</name>
<dbReference type="InterPro" id="IPR004919">
    <property type="entry name" value="GmrSD_N"/>
</dbReference>
<accession>A0A7M1QYW1</accession>
<sequence length="555" mass="62572">MAKSEQKVRDLVAKIRNGELMLPEMQRGYVWKSTDVRNLFDSLYRGYPSGVILAWETDEPVETRDFAVGATAAPTRPLLLLDGQQRLTSLAAVMNGEGVQVRDRTRAISLLFNLEHPDKLPFTSTEESDEAENAQSEGDRLAESTTRLAFVVKTNRLASQPQWVEVSDIFKLGDGAILKAAGITDLEDPRYEKYQQRLQKVRAIGDYVYRMDILERTMSYEEVTEIFVRVNSLGVTLRSSDLALAQITAKWRGSLQTFSEYQDSVVAAGFTIDLSALLRTLVALITGQAKFSTVNSLTVEQLQAGWKRTEKAFDFAVNFLKSNLRIDSLSLLSSPYLLTTLAYWADRNDYKISSEDAETFRRWFLNANAKARYAGSAETKLNQDLAEIRRGGGGEELLERLSNDVGRLYFTASELRGRNTSSGAFKTLFMALRYDGAKDWASDLVVAPTHKGKASKIEYHHIFPKAYLEKVRTDLDRQQINQIGNMAFIGASTNKKISASAPSEYRDQFFPHHFDAQLIDFSDGKDQPDNYEAFIDRRLELIAERINTYLGVEAN</sequence>
<organism evidence="4 5">
    <name type="scientific">Trueperella pecoris</name>
    <dbReference type="NCBI Taxonomy" id="2733571"/>
    <lineage>
        <taxon>Bacteria</taxon>
        <taxon>Bacillati</taxon>
        <taxon>Actinomycetota</taxon>
        <taxon>Actinomycetes</taxon>
        <taxon>Actinomycetales</taxon>
        <taxon>Actinomycetaceae</taxon>
        <taxon>Trueperella</taxon>
    </lineage>
</organism>
<evidence type="ECO:0000313" key="5">
    <source>
        <dbReference type="Proteomes" id="UP000594961"/>
    </source>
</evidence>
<feature type="region of interest" description="Disordered" evidence="1">
    <location>
        <begin position="121"/>
        <end position="141"/>
    </location>
</feature>
<dbReference type="PANTHER" id="PTHR37292">
    <property type="entry name" value="VNG6097C"/>
    <property type="match status" value="1"/>
</dbReference>
<protein>
    <submittedName>
        <fullName evidence="4">DUF262 domain-containing protein</fullName>
    </submittedName>
</protein>
<dbReference type="Proteomes" id="UP000594961">
    <property type="component" value="Chromosome"/>
</dbReference>
<dbReference type="AlphaFoldDB" id="A0A7M1QYW1"/>
<proteinExistence type="predicted"/>
<feature type="domain" description="GmrSD restriction endonucleases C-terminal" evidence="3">
    <location>
        <begin position="438"/>
        <end position="543"/>
    </location>
</feature>
<evidence type="ECO:0000256" key="1">
    <source>
        <dbReference type="SAM" id="MobiDB-lite"/>
    </source>
</evidence>
<dbReference type="RefSeq" id="WP_197552112.1">
    <property type="nucleotide sequence ID" value="NZ_CP063212.1"/>
</dbReference>